<dbReference type="InterPro" id="IPR032675">
    <property type="entry name" value="LRR_dom_sf"/>
</dbReference>
<evidence type="ECO:0000313" key="3">
    <source>
        <dbReference type="EMBL" id="BDR52192.1"/>
    </source>
</evidence>
<dbReference type="PANTHER" id="PTHR45661">
    <property type="entry name" value="SURFACE ANTIGEN"/>
    <property type="match status" value="1"/>
</dbReference>
<sequence length="1418" mass="150672">MAYLGKDKSGNPTPLASVVIPDSVKTIDDIAFAYSNIVSIHLPKQVETIGDSAFIGNHFLTTINLSEATSLKYIGDSAFADNTALPNVDLSQSTSLDYVGSSAFPPNLDVILPPMPVGTVADWKWSINADGQTVSLVGTNTWFQPGAHVKIPDRVTVTDGKGKTCTHCTVTAIAGAGMQWQPLNQDSLPLESLTIPDTVTSIAADAFYHSQIRTIHMPSSIQTIGEQAFAENKALTAVDFSSASGLQSIGDSAFAYDDVLAQLLLSDSDALTTIGVSAFAGAKGLTVLDLSSAVKLQSIGASAFAYNDKLATVKLPLNTENSSFITIGDNAFIADAIQSLTIPSSLQTIGASAFEFNTKLTSVDFSAATGLKTIGASAFHKCNLTQLDLSKSRQLDSIGNYAFKANTALAKIDLSGTALTAWPVLAADGTNPEDRSPLFDNGPVTDLKFPHLINKLPKFSDYFPELIHLALPDELLAVVDSSFMNRSKLETVKFGSDPTVSATQSIKLRTIGASAFSTDTALTALDLSRATALTSIGASAFAYEDSLASVNLSGASALVTIDDSAFISDKTLATVNLSGTSSLTSIGNSAFAYNDQLTSLNLSGVTALTTIGDSAFAVDKSLPKVDLSQATALASIGKSAFAYNDVLHEVTFPETDSFKMINDDAFAFSALETLTIPDSVQTIGDRAFKGLYAEGSSTNRSLTSVSLGSGLTSIGVSAFEDNFNLNPLTMKNGSSPLTIGEAAFRFCGMTQLTIADNVTSIGDQAFFSHRSNTAGLTQLTLGQSLKSIGSDAFSYHHNLANLDLSQSTQLTTIGTSAFVYDAIQNDLEFPPSLTTIGDQAFASNKIRRVFFQENLKSIGKSAFAYNIIDSVLADGVTKNPLTIPASVTDIGETAFAGNRISAVVIKGSSQVGKGAFSVNRITSFSGNRATYTYQPVLYQIASWNKDISDHPQRHLKLSELFGDVSLDDKSLSDMILYNYNWKNGVPNSAPTGITLEGTGAQRYFVIPTNIERFQFDWYILHSGAAGDWTYQGTYAVNVTEATGDVDVRADTIDWIYNDPWDATKNFAGGQTIDGMPLTLGNSGLAVTLTDPDGHTQDLTADKLQQVLLKKVGQWSVTYTYSYTNKMGQADRKPATGYINVTKKKMEYKVEVVGNKETYPYDGIHHSPQGKHYKVTVYDPVTGAATHFGGTGETIEDKYLTLHDPVTGDALKDGAVNANKYQVHLSDVGKEWVLSKLSQNDDFQFSAVDASQAVLTITPREVTVTLANAQEDTQKFSGSALLPDVGKYALSIDCGSLSNKCTDFAVTLQDGDLTTDPTPVTSVGDYQVLLSGAGKQKVQAAIAALAVNHNDAGLHYTNIVLAPEPGGILSTAKMKVEAEVVGSLPLTGSRSGLIAGIASLLGALLMISVVHRRTRLPRL</sequence>
<dbReference type="InterPro" id="IPR053139">
    <property type="entry name" value="Surface_bspA-like"/>
</dbReference>
<dbReference type="EMBL" id="AP026798">
    <property type="protein sequence ID" value="BDR52192.1"/>
    <property type="molecule type" value="Genomic_DNA"/>
</dbReference>
<accession>A0ABM8B5R1</accession>
<proteinExistence type="predicted"/>
<evidence type="ECO:0000256" key="1">
    <source>
        <dbReference type="SAM" id="Phobius"/>
    </source>
</evidence>
<name>A0ABM8B5R1_9BIFI</name>
<dbReference type="InterPro" id="IPR026906">
    <property type="entry name" value="LRR_5"/>
</dbReference>
<feature type="domain" description="MBG" evidence="2">
    <location>
        <begin position="1265"/>
        <end position="1344"/>
    </location>
</feature>
<gene>
    <name evidence="3" type="ORF">KIM372_00990</name>
</gene>
<feature type="transmembrane region" description="Helical" evidence="1">
    <location>
        <begin position="1391"/>
        <end position="1409"/>
    </location>
</feature>
<dbReference type="Proteomes" id="UP001321766">
    <property type="component" value="Chromosome"/>
</dbReference>
<dbReference type="Gene3D" id="3.80.10.10">
    <property type="entry name" value="Ribonuclease Inhibitor"/>
    <property type="match status" value="6"/>
</dbReference>
<dbReference type="PANTHER" id="PTHR45661:SF3">
    <property type="entry name" value="IG-LIKE DOMAIN-CONTAINING PROTEIN"/>
    <property type="match status" value="1"/>
</dbReference>
<keyword evidence="4" id="KW-1185">Reference proteome</keyword>
<reference evidence="3 4" key="1">
    <citation type="journal article" date="2023" name="Microbiol. Spectr.">
        <title>Symbiosis of Carpenter Bees with Uncharacterized Lactic Acid Bacteria Showing NAD Auxotrophy.</title>
        <authorList>
            <person name="Kawasaki S."/>
            <person name="Ozawa K."/>
            <person name="Mori T."/>
            <person name="Yamamoto A."/>
            <person name="Ito M."/>
            <person name="Ohkuma M."/>
            <person name="Sakamoto M."/>
            <person name="Matsutani M."/>
        </authorList>
    </citation>
    <scope>NUCLEOTIDE SEQUENCE [LARGE SCALE GENOMIC DNA]</scope>
    <source>
        <strain evidence="3 4">Kim37-2</strain>
    </source>
</reference>
<dbReference type="Pfam" id="PF17883">
    <property type="entry name" value="MBG"/>
    <property type="match status" value="1"/>
</dbReference>
<dbReference type="Pfam" id="PF13306">
    <property type="entry name" value="LRR_5"/>
    <property type="match status" value="6"/>
</dbReference>
<keyword evidence="1" id="KW-0472">Membrane</keyword>
<evidence type="ECO:0000313" key="4">
    <source>
        <dbReference type="Proteomes" id="UP001321766"/>
    </source>
</evidence>
<dbReference type="InterPro" id="IPR041277">
    <property type="entry name" value="MBG_Lactobacillales"/>
</dbReference>
<organism evidence="3 4">
    <name type="scientific">Bombiscardovia nodaiensis</name>
    <dbReference type="NCBI Taxonomy" id="2932181"/>
    <lineage>
        <taxon>Bacteria</taxon>
        <taxon>Bacillati</taxon>
        <taxon>Actinomycetota</taxon>
        <taxon>Actinomycetes</taxon>
        <taxon>Bifidobacteriales</taxon>
        <taxon>Bifidobacteriaceae</taxon>
        <taxon>Bombiscardovia</taxon>
    </lineage>
</organism>
<evidence type="ECO:0000259" key="2">
    <source>
        <dbReference type="Pfam" id="PF17883"/>
    </source>
</evidence>
<keyword evidence="1" id="KW-0812">Transmembrane</keyword>
<protein>
    <recommendedName>
        <fullName evidence="2">MBG domain-containing protein</fullName>
    </recommendedName>
</protein>
<dbReference type="SUPFAM" id="SSF52058">
    <property type="entry name" value="L domain-like"/>
    <property type="match status" value="3"/>
</dbReference>
<keyword evidence="1" id="KW-1133">Transmembrane helix</keyword>